<dbReference type="AlphaFoldDB" id="A0A3N4K601"/>
<dbReference type="PANTHER" id="PTHR43840">
    <property type="entry name" value="MITOCHONDRIAL METAL TRANSPORTER 1-RELATED"/>
    <property type="match status" value="1"/>
</dbReference>
<dbReference type="InterPro" id="IPR002524">
    <property type="entry name" value="Cation_efflux"/>
</dbReference>
<sequence>MAVSKGIGGWYFNSQALVADAFHALTDLVSDFMTLGTVAFALQRPTEKFPNGYGKIESLGSLGVSSLLLFGGIAMGYTALIHLYAEFFTGGNLPEFLEHAHGHGHSHSHSHSDLGPNVNAAWLAAGSIVVKEWLYRSTMKIAKERKSSVLASNAIHHRIDSLTSIVALVAIGGAHFLQNASYLDPAGGLIVSLMVIHAGWGNTRAALMELVDVGLDDEIKESVQKASDKALALRQERLSIRAIGGSKSGQNYLVELTVEVPVGTTVRTTRALEEVLRDVVGTEVPGVKRIKVRFVEEGTEVSNEFIFKEEDVSGRVEEHNHKH</sequence>
<evidence type="ECO:0000256" key="3">
    <source>
        <dbReference type="ARBA" id="ARBA00022448"/>
    </source>
</evidence>
<keyword evidence="4 8" id="KW-0812">Transmembrane</keyword>
<dbReference type="Gene3D" id="1.20.1510.10">
    <property type="entry name" value="Cation efflux protein transmembrane domain"/>
    <property type="match status" value="1"/>
</dbReference>
<dbReference type="FunFam" id="1.20.1510.10:FF:000013">
    <property type="entry name" value="Cation efflux family protein"/>
    <property type="match status" value="1"/>
</dbReference>
<name>A0A3N4K601_9PEZI</name>
<keyword evidence="11" id="KW-1185">Reference proteome</keyword>
<feature type="transmembrane region" description="Helical" evidence="8">
    <location>
        <begin position="62"/>
        <end position="85"/>
    </location>
</feature>
<dbReference type="SUPFAM" id="SSF161111">
    <property type="entry name" value="Cation efflux protein transmembrane domain-like"/>
    <property type="match status" value="1"/>
</dbReference>
<evidence type="ECO:0000313" key="10">
    <source>
        <dbReference type="EMBL" id="RPB04938.1"/>
    </source>
</evidence>
<dbReference type="STRING" id="1336337.A0A3N4K601"/>
<dbReference type="EMBL" id="ML120356">
    <property type="protein sequence ID" value="RPB04938.1"/>
    <property type="molecule type" value="Genomic_DNA"/>
</dbReference>
<evidence type="ECO:0000256" key="4">
    <source>
        <dbReference type="ARBA" id="ARBA00022692"/>
    </source>
</evidence>
<keyword evidence="7 8" id="KW-0472">Membrane</keyword>
<feature type="domain" description="Cation efflux protein transmembrane" evidence="9">
    <location>
        <begin position="1"/>
        <end position="210"/>
    </location>
</feature>
<dbReference type="FunFam" id="3.30.70.1350:FF:000010">
    <property type="entry name" value="Cation efflux family protein, putative"/>
    <property type="match status" value="1"/>
</dbReference>
<dbReference type="InterPro" id="IPR050291">
    <property type="entry name" value="CDF_Transporter"/>
</dbReference>
<evidence type="ECO:0000256" key="5">
    <source>
        <dbReference type="ARBA" id="ARBA00022989"/>
    </source>
</evidence>
<proteinExistence type="inferred from homology"/>
<dbReference type="GO" id="GO:0098771">
    <property type="term" value="P:inorganic ion homeostasis"/>
    <property type="evidence" value="ECO:0007669"/>
    <property type="project" value="UniProtKB-ARBA"/>
</dbReference>
<evidence type="ECO:0000313" key="11">
    <source>
        <dbReference type="Proteomes" id="UP000276215"/>
    </source>
</evidence>
<protein>
    <recommendedName>
        <fullName evidence="9">Cation efflux protein transmembrane domain-containing protein</fullName>
    </recommendedName>
</protein>
<dbReference type="NCBIfam" id="TIGR01297">
    <property type="entry name" value="CDF"/>
    <property type="match status" value="1"/>
</dbReference>
<dbReference type="GO" id="GO:0008324">
    <property type="term" value="F:monoatomic cation transmembrane transporter activity"/>
    <property type="evidence" value="ECO:0007669"/>
    <property type="project" value="InterPro"/>
</dbReference>
<dbReference type="InterPro" id="IPR027469">
    <property type="entry name" value="Cation_efflux_TMD_sf"/>
</dbReference>
<dbReference type="GO" id="GO:0016020">
    <property type="term" value="C:membrane"/>
    <property type="evidence" value="ECO:0007669"/>
    <property type="project" value="UniProtKB-SubCell"/>
</dbReference>
<evidence type="ECO:0000256" key="6">
    <source>
        <dbReference type="ARBA" id="ARBA00023065"/>
    </source>
</evidence>
<dbReference type="InterPro" id="IPR058533">
    <property type="entry name" value="Cation_efflux_TM"/>
</dbReference>
<dbReference type="Pfam" id="PF01545">
    <property type="entry name" value="Cation_efflux"/>
    <property type="match status" value="1"/>
</dbReference>
<comment type="subcellular location">
    <subcellularLocation>
        <location evidence="1">Membrane</location>
        <topology evidence="1">Multi-pass membrane protein</topology>
    </subcellularLocation>
</comment>
<dbReference type="Proteomes" id="UP000276215">
    <property type="component" value="Unassembled WGS sequence"/>
</dbReference>
<keyword evidence="6" id="KW-0406">Ion transport</keyword>
<evidence type="ECO:0000256" key="2">
    <source>
        <dbReference type="ARBA" id="ARBA00008873"/>
    </source>
</evidence>
<reference evidence="10 11" key="1">
    <citation type="journal article" date="2018" name="Nat. Ecol. Evol.">
        <title>Pezizomycetes genomes reveal the molecular basis of ectomycorrhizal truffle lifestyle.</title>
        <authorList>
            <person name="Murat C."/>
            <person name="Payen T."/>
            <person name="Noel B."/>
            <person name="Kuo A."/>
            <person name="Morin E."/>
            <person name="Chen J."/>
            <person name="Kohler A."/>
            <person name="Krizsan K."/>
            <person name="Balestrini R."/>
            <person name="Da Silva C."/>
            <person name="Montanini B."/>
            <person name="Hainaut M."/>
            <person name="Levati E."/>
            <person name="Barry K.W."/>
            <person name="Belfiori B."/>
            <person name="Cichocki N."/>
            <person name="Clum A."/>
            <person name="Dockter R.B."/>
            <person name="Fauchery L."/>
            <person name="Guy J."/>
            <person name="Iotti M."/>
            <person name="Le Tacon F."/>
            <person name="Lindquist E.A."/>
            <person name="Lipzen A."/>
            <person name="Malagnac F."/>
            <person name="Mello A."/>
            <person name="Molinier V."/>
            <person name="Miyauchi S."/>
            <person name="Poulain J."/>
            <person name="Riccioni C."/>
            <person name="Rubini A."/>
            <person name="Sitrit Y."/>
            <person name="Splivallo R."/>
            <person name="Traeger S."/>
            <person name="Wang M."/>
            <person name="Zifcakova L."/>
            <person name="Wipf D."/>
            <person name="Zambonelli A."/>
            <person name="Paolocci F."/>
            <person name="Nowrousian M."/>
            <person name="Ottonello S."/>
            <person name="Baldrian P."/>
            <person name="Spatafora J.W."/>
            <person name="Henrissat B."/>
            <person name="Nagy L.G."/>
            <person name="Aury J.M."/>
            <person name="Wincker P."/>
            <person name="Grigoriev I.V."/>
            <person name="Bonfante P."/>
            <person name="Martin F.M."/>
        </authorList>
    </citation>
    <scope>NUCLEOTIDE SEQUENCE [LARGE SCALE GENOMIC DNA]</scope>
    <source>
        <strain evidence="10 11">120613-1</strain>
    </source>
</reference>
<feature type="transmembrane region" description="Helical" evidence="8">
    <location>
        <begin position="21"/>
        <end position="42"/>
    </location>
</feature>
<accession>A0A3N4K601</accession>
<organism evidence="10 11">
    <name type="scientific">Choiromyces venosus 120613-1</name>
    <dbReference type="NCBI Taxonomy" id="1336337"/>
    <lineage>
        <taxon>Eukaryota</taxon>
        <taxon>Fungi</taxon>
        <taxon>Dikarya</taxon>
        <taxon>Ascomycota</taxon>
        <taxon>Pezizomycotina</taxon>
        <taxon>Pezizomycetes</taxon>
        <taxon>Pezizales</taxon>
        <taxon>Tuberaceae</taxon>
        <taxon>Choiromyces</taxon>
    </lineage>
</organism>
<evidence type="ECO:0000259" key="9">
    <source>
        <dbReference type="Pfam" id="PF01545"/>
    </source>
</evidence>
<keyword evidence="3" id="KW-0813">Transport</keyword>
<gene>
    <name evidence="10" type="ORF">L873DRAFT_1665544</name>
</gene>
<dbReference type="GO" id="GO:0005739">
    <property type="term" value="C:mitochondrion"/>
    <property type="evidence" value="ECO:0007669"/>
    <property type="project" value="UniProtKB-ARBA"/>
</dbReference>
<evidence type="ECO:0000256" key="8">
    <source>
        <dbReference type="SAM" id="Phobius"/>
    </source>
</evidence>
<evidence type="ECO:0000256" key="7">
    <source>
        <dbReference type="ARBA" id="ARBA00023136"/>
    </source>
</evidence>
<comment type="similarity">
    <text evidence="2">Belongs to the cation diffusion facilitator (CDF) transporter (TC 2.A.4) family. SLC30A subfamily.</text>
</comment>
<dbReference type="PANTHER" id="PTHR43840:SF15">
    <property type="entry name" value="MITOCHONDRIAL METAL TRANSPORTER 1-RELATED"/>
    <property type="match status" value="1"/>
</dbReference>
<evidence type="ECO:0000256" key="1">
    <source>
        <dbReference type="ARBA" id="ARBA00004141"/>
    </source>
</evidence>
<dbReference type="GO" id="GO:0030003">
    <property type="term" value="P:intracellular monoatomic cation homeostasis"/>
    <property type="evidence" value="ECO:0007669"/>
    <property type="project" value="UniProtKB-ARBA"/>
</dbReference>
<keyword evidence="5 8" id="KW-1133">Transmembrane helix</keyword>
<dbReference type="OrthoDB" id="435980at2759"/>